<dbReference type="Pfam" id="PF13175">
    <property type="entry name" value="AAA_15"/>
    <property type="match status" value="1"/>
</dbReference>
<dbReference type="SUPFAM" id="SSF52540">
    <property type="entry name" value="P-loop containing nucleoside triphosphate hydrolases"/>
    <property type="match status" value="1"/>
</dbReference>
<organism evidence="2 3">
    <name type="scientific">Candidatus Thiomargarita nelsonii</name>
    <dbReference type="NCBI Taxonomy" id="1003181"/>
    <lineage>
        <taxon>Bacteria</taxon>
        <taxon>Pseudomonadati</taxon>
        <taxon>Pseudomonadota</taxon>
        <taxon>Gammaproteobacteria</taxon>
        <taxon>Thiotrichales</taxon>
        <taxon>Thiotrichaceae</taxon>
        <taxon>Thiomargarita</taxon>
    </lineage>
</organism>
<reference evidence="2 3" key="1">
    <citation type="submission" date="2016-05" db="EMBL/GenBank/DDBJ databases">
        <title>Single-cell genome of chain-forming Candidatus Thiomargarita nelsonii and comparison to other large sulfur-oxidizing bacteria.</title>
        <authorList>
            <person name="Winkel M."/>
            <person name="Salman V."/>
            <person name="Woyke T."/>
            <person name="Schulz-Vogt H."/>
            <person name="Richter M."/>
            <person name="Flood B."/>
            <person name="Bailey J."/>
            <person name="Amann R."/>
            <person name="Mussmann M."/>
        </authorList>
    </citation>
    <scope>NUCLEOTIDE SEQUENCE [LARGE SCALE GENOMIC DNA]</scope>
    <source>
        <strain evidence="2 3">THI036</strain>
    </source>
</reference>
<evidence type="ECO:0000259" key="1">
    <source>
        <dbReference type="Pfam" id="PF13175"/>
    </source>
</evidence>
<dbReference type="Gene3D" id="3.40.50.300">
    <property type="entry name" value="P-loop containing nucleotide triphosphate hydrolases"/>
    <property type="match status" value="1"/>
</dbReference>
<dbReference type="InterPro" id="IPR027417">
    <property type="entry name" value="P-loop_NTPase"/>
</dbReference>
<protein>
    <submittedName>
        <fullName evidence="2">RecF/RecN/SMC N domain protein</fullName>
    </submittedName>
</protein>
<evidence type="ECO:0000313" key="3">
    <source>
        <dbReference type="Proteomes" id="UP000076962"/>
    </source>
</evidence>
<comment type="caution">
    <text evidence="2">The sequence shown here is derived from an EMBL/GenBank/DDBJ whole genome shotgun (WGS) entry which is preliminary data.</text>
</comment>
<keyword evidence="3" id="KW-1185">Reference proteome</keyword>
<feature type="domain" description="Endonuclease GajA/Old nuclease/RecF-like AAA" evidence="1">
    <location>
        <begin position="1"/>
        <end position="48"/>
    </location>
</feature>
<dbReference type="EMBL" id="LUTY01001673">
    <property type="protein sequence ID" value="OAD21380.1"/>
    <property type="molecule type" value="Genomic_DNA"/>
</dbReference>
<gene>
    <name evidence="2" type="ORF">THIOM_002855</name>
</gene>
<proteinExistence type="predicted"/>
<sequence>MLKKLQVQNFKSILSDTVELGQLNVFIGENGSGPSNLLESLAVMSAAKQERLDIEGLYSKGVRVN</sequence>
<name>A0A176S041_9GAMM</name>
<dbReference type="InterPro" id="IPR041685">
    <property type="entry name" value="AAA_GajA/Old/RecF-like"/>
</dbReference>
<dbReference type="AlphaFoldDB" id="A0A176S041"/>
<dbReference type="Proteomes" id="UP000076962">
    <property type="component" value="Unassembled WGS sequence"/>
</dbReference>
<accession>A0A176S041</accession>
<evidence type="ECO:0000313" key="2">
    <source>
        <dbReference type="EMBL" id="OAD21380.1"/>
    </source>
</evidence>